<feature type="compositionally biased region" description="Polar residues" evidence="1">
    <location>
        <begin position="183"/>
        <end position="192"/>
    </location>
</feature>
<evidence type="ECO:0000256" key="1">
    <source>
        <dbReference type="SAM" id="MobiDB-lite"/>
    </source>
</evidence>
<dbReference type="EMBL" id="CP060714">
    <property type="protein sequence ID" value="QNN56159.1"/>
    <property type="molecule type" value="Genomic_DNA"/>
</dbReference>
<accession>A0A7G9RKN4</accession>
<gene>
    <name evidence="3" type="ORF">H9K76_16505</name>
</gene>
<keyword evidence="4" id="KW-1185">Reference proteome</keyword>
<name>A0A7G9RKN4_9BURK</name>
<reference evidence="3 4" key="1">
    <citation type="submission" date="2020-08" db="EMBL/GenBank/DDBJ databases">
        <title>Genome sequence of Diaphorobacter ruginosibacter DSM 27467T.</title>
        <authorList>
            <person name="Hyun D.-W."/>
            <person name="Bae J.-W."/>
        </authorList>
    </citation>
    <scope>NUCLEOTIDE SEQUENCE [LARGE SCALE GENOMIC DNA]</scope>
    <source>
        <strain evidence="3 4">DSM 27467</strain>
    </source>
</reference>
<organism evidence="3 4">
    <name type="scientific">Diaphorobacter ruginosibacter</name>
    <dbReference type="NCBI Taxonomy" id="1715720"/>
    <lineage>
        <taxon>Bacteria</taxon>
        <taxon>Pseudomonadati</taxon>
        <taxon>Pseudomonadota</taxon>
        <taxon>Betaproteobacteria</taxon>
        <taxon>Burkholderiales</taxon>
        <taxon>Comamonadaceae</taxon>
        <taxon>Diaphorobacter</taxon>
    </lineage>
</organism>
<dbReference type="KEGG" id="drg:H9K76_16505"/>
<keyword evidence="2" id="KW-0732">Signal</keyword>
<dbReference type="RefSeq" id="WP_187596428.1">
    <property type="nucleotide sequence ID" value="NZ_CP060714.1"/>
</dbReference>
<feature type="compositionally biased region" description="Basic and acidic residues" evidence="1">
    <location>
        <begin position="205"/>
        <end position="216"/>
    </location>
</feature>
<evidence type="ECO:0000313" key="3">
    <source>
        <dbReference type="EMBL" id="QNN56159.1"/>
    </source>
</evidence>
<feature type="chain" id="PRO_5028809497" evidence="2">
    <location>
        <begin position="32"/>
        <end position="293"/>
    </location>
</feature>
<feature type="region of interest" description="Disordered" evidence="1">
    <location>
        <begin position="162"/>
        <end position="236"/>
    </location>
</feature>
<feature type="signal peptide" evidence="2">
    <location>
        <begin position="1"/>
        <end position="31"/>
    </location>
</feature>
<dbReference type="Proteomes" id="UP000515811">
    <property type="component" value="Chromosome"/>
</dbReference>
<evidence type="ECO:0000256" key="2">
    <source>
        <dbReference type="SAM" id="SignalP"/>
    </source>
</evidence>
<evidence type="ECO:0000313" key="4">
    <source>
        <dbReference type="Proteomes" id="UP000515811"/>
    </source>
</evidence>
<protein>
    <submittedName>
        <fullName evidence="3">Uncharacterized protein</fullName>
    </submittedName>
</protein>
<proteinExistence type="predicted"/>
<dbReference type="AlphaFoldDB" id="A0A7G9RKN4"/>
<feature type="region of interest" description="Disordered" evidence="1">
    <location>
        <begin position="270"/>
        <end position="293"/>
    </location>
</feature>
<sequence>MNHRTTLRSLSSWLACSILLCTAVPSAGARAATLADVRIVDRHTGQRLTIHRHQGEYWVAGRPGASYSVDITNQTGERIMAVVSVDGVNAITGKTASAAPRDGYVFDAWQNWGINGWRKSDSEVAAFYFSESSASYASRTGRPRDVGVIGVALFRERPAPVAVEPPWTPLRGPALEEREDARSANSESSMESTIPVPAPSAADPRASERKAAEATAKRSPSLGTGHGAIETSRTVTVDFEPATRHPEQIVRIRYDSHANLVARGVIRAPRGERVPDPFPGSGRNGYVPDPPRW</sequence>